<dbReference type="Gene3D" id="1.10.10.10">
    <property type="entry name" value="Winged helix-like DNA-binding domain superfamily/Winged helix DNA-binding domain"/>
    <property type="match status" value="1"/>
</dbReference>
<sequence>MNDSHMLKSPRHTMGARKIYNAMKSQIASGVFGENGQLPSSRALAQELGVSRTTVTIAYEQLTAEGFIEVRQGSRPRVVRAMFDHSPKSKGAHTLQPVLLSDYGKRVLTLPPRPHQPGANLVADFHYGDLSIVDFPTTIWKRAMNKAMAQRPERLTYSDPCGSWRLRTALQGYLWRARGLQCSPAQIIIVNGSQQGLDLCARLLLNPGDRFVMENPGYAMARYAFASTGALPVTLPADSHGLATEHLENVSARLAYVTPSHQYPLGGILPVPRRQQLLAWSRRQNAYVIEDDYDSEYRYDINPVPPLYGLPDSHNVIYLGTISKTLSPTLRIGYLVLPPELQPVFASAKQFMDRHSPITDQEAFASLIEDGTYEKHVRRVRRLNIERRETLLNALKHRFGETIIIEGADAGLHLVVWFKELPRSSEEALLLSARKARLGLYSISALYDPHEPDAVPDLMGLVMGYAALEPRQIERGVHRLAEVIYEVRHQGQDGKPLPL</sequence>
<keyword evidence="2" id="KW-0663">Pyridoxal phosphate</keyword>
<dbReference type="Pfam" id="PF00155">
    <property type="entry name" value="Aminotran_1_2"/>
    <property type="match status" value="1"/>
</dbReference>
<evidence type="ECO:0000256" key="4">
    <source>
        <dbReference type="ARBA" id="ARBA00023125"/>
    </source>
</evidence>
<dbReference type="PANTHER" id="PTHR46577">
    <property type="entry name" value="HTH-TYPE TRANSCRIPTIONAL REGULATORY PROTEIN GABR"/>
    <property type="match status" value="1"/>
</dbReference>
<dbReference type="EMBL" id="VEWJ01000005">
    <property type="protein sequence ID" value="TPF75384.1"/>
    <property type="molecule type" value="Genomic_DNA"/>
</dbReference>
<dbReference type="CDD" id="cd07377">
    <property type="entry name" value="WHTH_GntR"/>
    <property type="match status" value="1"/>
</dbReference>
<dbReference type="Proteomes" id="UP000315388">
    <property type="component" value="Unassembled WGS sequence"/>
</dbReference>
<dbReference type="InterPro" id="IPR036390">
    <property type="entry name" value="WH_DNA-bd_sf"/>
</dbReference>
<keyword evidence="7" id="KW-0032">Aminotransferase</keyword>
<dbReference type="SUPFAM" id="SSF46785">
    <property type="entry name" value="Winged helix' DNA-binding domain"/>
    <property type="match status" value="1"/>
</dbReference>
<evidence type="ECO:0000256" key="2">
    <source>
        <dbReference type="ARBA" id="ARBA00022898"/>
    </source>
</evidence>
<evidence type="ECO:0000256" key="1">
    <source>
        <dbReference type="ARBA" id="ARBA00005384"/>
    </source>
</evidence>
<proteinExistence type="inferred from homology"/>
<name>A0A502BMM3_9HYPH</name>
<dbReference type="InterPro" id="IPR015424">
    <property type="entry name" value="PyrdxlP-dep_Trfase"/>
</dbReference>
<dbReference type="CDD" id="cd00609">
    <property type="entry name" value="AAT_like"/>
    <property type="match status" value="1"/>
</dbReference>
<organism evidence="7 8">
    <name type="scientific">Brucella gallinifaecis</name>
    <dbReference type="NCBI Taxonomy" id="215590"/>
    <lineage>
        <taxon>Bacteria</taxon>
        <taxon>Pseudomonadati</taxon>
        <taxon>Pseudomonadota</taxon>
        <taxon>Alphaproteobacteria</taxon>
        <taxon>Hyphomicrobiales</taxon>
        <taxon>Brucellaceae</taxon>
        <taxon>Brucella/Ochrobactrum group</taxon>
        <taxon>Brucella</taxon>
    </lineage>
</organism>
<keyword evidence="8" id="KW-1185">Reference proteome</keyword>
<dbReference type="InterPro" id="IPR004839">
    <property type="entry name" value="Aminotransferase_I/II_large"/>
</dbReference>
<dbReference type="PANTHER" id="PTHR46577:SF1">
    <property type="entry name" value="HTH-TYPE TRANSCRIPTIONAL REGULATORY PROTEIN GABR"/>
    <property type="match status" value="1"/>
</dbReference>
<evidence type="ECO:0000259" key="6">
    <source>
        <dbReference type="PROSITE" id="PS50949"/>
    </source>
</evidence>
<dbReference type="InterPro" id="IPR036388">
    <property type="entry name" value="WH-like_DNA-bd_sf"/>
</dbReference>
<dbReference type="RefSeq" id="WP_140904822.1">
    <property type="nucleotide sequence ID" value="NZ_JBHTMD010000013.1"/>
</dbReference>
<comment type="caution">
    <text evidence="7">The sequence shown here is derived from an EMBL/GenBank/DDBJ whole genome shotgun (WGS) entry which is preliminary data.</text>
</comment>
<feature type="domain" description="HTH gntR-type" evidence="6">
    <location>
        <begin position="13"/>
        <end position="82"/>
    </location>
</feature>
<dbReference type="AlphaFoldDB" id="A0A502BMM3"/>
<evidence type="ECO:0000256" key="5">
    <source>
        <dbReference type="ARBA" id="ARBA00023163"/>
    </source>
</evidence>
<dbReference type="InterPro" id="IPR051446">
    <property type="entry name" value="HTH_trans_reg/aminotransferase"/>
</dbReference>
<reference evidence="7 8" key="1">
    <citation type="journal article" date="2003" name="Int. J. Syst. Evol. Microbiol.">
        <title>Towards a standardized format for the description of a novel species (of an established genus): Ochrobactrum gallinifaecis sp. nov.</title>
        <authorList>
            <person name="Kampfer P."/>
            <person name="Buczolits S."/>
            <person name="Albrecht A."/>
            <person name="Busse H.J."/>
            <person name="Stackebrandt E."/>
        </authorList>
    </citation>
    <scope>NUCLEOTIDE SEQUENCE [LARGE SCALE GENOMIC DNA]</scope>
    <source>
        <strain evidence="7 8">ISO 196</strain>
    </source>
</reference>
<dbReference type="Gene3D" id="3.40.640.10">
    <property type="entry name" value="Type I PLP-dependent aspartate aminotransferase-like (Major domain)"/>
    <property type="match status" value="1"/>
</dbReference>
<keyword evidence="5" id="KW-0804">Transcription</keyword>
<dbReference type="InterPro" id="IPR015421">
    <property type="entry name" value="PyrdxlP-dep_Trfase_major"/>
</dbReference>
<dbReference type="Pfam" id="PF00392">
    <property type="entry name" value="GntR"/>
    <property type="match status" value="1"/>
</dbReference>
<keyword evidence="4" id="KW-0238">DNA-binding</keyword>
<dbReference type="SUPFAM" id="SSF53383">
    <property type="entry name" value="PLP-dependent transferases"/>
    <property type="match status" value="1"/>
</dbReference>
<evidence type="ECO:0000313" key="8">
    <source>
        <dbReference type="Proteomes" id="UP000315388"/>
    </source>
</evidence>
<gene>
    <name evidence="7" type="ORF">FHY56_08950</name>
</gene>
<keyword evidence="7" id="KW-0808">Transferase</keyword>
<accession>A0A502BMM3</accession>
<evidence type="ECO:0000313" key="7">
    <source>
        <dbReference type="EMBL" id="TPF75384.1"/>
    </source>
</evidence>
<protein>
    <submittedName>
        <fullName evidence="7">PLP-dependent aminotransferase family protein</fullName>
    </submittedName>
</protein>
<dbReference type="GO" id="GO:0030170">
    <property type="term" value="F:pyridoxal phosphate binding"/>
    <property type="evidence" value="ECO:0007669"/>
    <property type="project" value="InterPro"/>
</dbReference>
<keyword evidence="3" id="KW-0805">Transcription regulation</keyword>
<dbReference type="InterPro" id="IPR000524">
    <property type="entry name" value="Tscrpt_reg_HTH_GntR"/>
</dbReference>
<dbReference type="GO" id="GO:0008483">
    <property type="term" value="F:transaminase activity"/>
    <property type="evidence" value="ECO:0007669"/>
    <property type="project" value="UniProtKB-KW"/>
</dbReference>
<dbReference type="OrthoDB" id="9808770at2"/>
<dbReference type="GO" id="GO:0003700">
    <property type="term" value="F:DNA-binding transcription factor activity"/>
    <property type="evidence" value="ECO:0007669"/>
    <property type="project" value="InterPro"/>
</dbReference>
<comment type="similarity">
    <text evidence="1">In the C-terminal section; belongs to the class-I pyridoxal-phosphate-dependent aminotransferase family.</text>
</comment>
<evidence type="ECO:0000256" key="3">
    <source>
        <dbReference type="ARBA" id="ARBA00023015"/>
    </source>
</evidence>
<dbReference type="PROSITE" id="PS50949">
    <property type="entry name" value="HTH_GNTR"/>
    <property type="match status" value="1"/>
</dbReference>
<dbReference type="GO" id="GO:0003677">
    <property type="term" value="F:DNA binding"/>
    <property type="evidence" value="ECO:0007669"/>
    <property type="project" value="UniProtKB-KW"/>
</dbReference>
<dbReference type="PRINTS" id="PR00035">
    <property type="entry name" value="HTHGNTR"/>
</dbReference>
<dbReference type="SMART" id="SM00345">
    <property type="entry name" value="HTH_GNTR"/>
    <property type="match status" value="1"/>
</dbReference>